<feature type="transmembrane region" description="Helical" evidence="7">
    <location>
        <begin position="166"/>
        <end position="188"/>
    </location>
</feature>
<evidence type="ECO:0000313" key="11">
    <source>
        <dbReference type="Proteomes" id="UP001301731"/>
    </source>
</evidence>
<sequence length="619" mass="66847">MATVGGWREFLSRTVSIVALTWRAGPGAFLIHLSCTLVQGLIPAGVALQLKWLLNQIGQDPARHGPGAGPLMLVVGVAVLGLLAAVLPLATQYVQSRLTRGIVLRVQEDLFSSVNRFDGIAKFESPRFLDSLQLAQQSAIGAPQAITQSLFGLIQNTLSVSSLLTVLHFISPTMTVLTVAAALPALAIQIRLSRQRAKMVWSISPRNRRQIFYQSLMTNVSAIKETKLFGIGSFLLGRMNSETRAINAAEERVDRKALLAQAPLAVLGAVIAGSGMVWIVGAATSGTFNAGDITAFITTIGGVQGSLTSTVALVTTYHHALVLYGHYVEVTTAANDLPAARTSGATPALAHRITFDDVWFRYSEDGPWVLRGVSFTIEQGSSLALVGLNGAGKSTVVKLLLRLYDPEKGVIRWDGADLRNLDLPTLRDRISAVFQDFVRYDLSAAENIGIGDVQRLDDQSRIEASAKEAGIHEHLTGLSRGYHTLLSRTFPDMEGDPDADFAGVVLSGGQWQRLALARALMRVGRDLLVLDEPSSGMDPAAEQQLHAQLKVYREGATSLLISHRLGVLRDADRIIVLEDGRITESGSHDELMRIDGEYARLFTIQAANYTENIESGATL</sequence>
<feature type="transmembrane region" description="Helical" evidence="7">
    <location>
        <begin position="258"/>
        <end position="280"/>
    </location>
</feature>
<dbReference type="InterPro" id="IPR011527">
    <property type="entry name" value="ABC1_TM_dom"/>
</dbReference>
<evidence type="ECO:0000259" key="8">
    <source>
        <dbReference type="PROSITE" id="PS50893"/>
    </source>
</evidence>
<keyword evidence="4 10" id="KW-0067">ATP-binding</keyword>
<dbReference type="Gene3D" id="1.20.1560.10">
    <property type="entry name" value="ABC transporter type 1, transmembrane domain"/>
    <property type="match status" value="1"/>
</dbReference>
<keyword evidence="5 7" id="KW-1133">Transmembrane helix</keyword>
<proteinExistence type="predicted"/>
<dbReference type="RefSeq" id="WP_318100752.1">
    <property type="nucleotide sequence ID" value="NZ_CP137573.1"/>
</dbReference>
<dbReference type="PROSITE" id="PS50929">
    <property type="entry name" value="ABC_TM1F"/>
    <property type="match status" value="1"/>
</dbReference>
<accession>A0ABZ0LLL8</accession>
<reference evidence="10 11" key="1">
    <citation type="submission" date="2023-10" db="EMBL/GenBank/DDBJ databases">
        <title>The genome sequence of Streptomyces sp. HUAS YS2.</title>
        <authorList>
            <person name="Mo P."/>
        </authorList>
    </citation>
    <scope>NUCLEOTIDE SEQUENCE [LARGE SCALE GENOMIC DNA]</scope>
    <source>
        <strain evidence="10 11">HUAS YS2</strain>
    </source>
</reference>
<feature type="domain" description="ABC transmembrane type-1" evidence="9">
    <location>
        <begin position="30"/>
        <end position="319"/>
    </location>
</feature>
<feature type="domain" description="ABC transporter" evidence="8">
    <location>
        <begin position="353"/>
        <end position="604"/>
    </location>
</feature>
<dbReference type="Proteomes" id="UP001301731">
    <property type="component" value="Chromosome"/>
</dbReference>
<dbReference type="SUPFAM" id="SSF90123">
    <property type="entry name" value="ABC transporter transmembrane region"/>
    <property type="match status" value="1"/>
</dbReference>
<keyword evidence="2 7" id="KW-0812">Transmembrane</keyword>
<dbReference type="SMART" id="SM00382">
    <property type="entry name" value="AAA"/>
    <property type="match status" value="1"/>
</dbReference>
<dbReference type="InterPro" id="IPR036640">
    <property type="entry name" value="ABC1_TM_sf"/>
</dbReference>
<dbReference type="GO" id="GO:0005524">
    <property type="term" value="F:ATP binding"/>
    <property type="evidence" value="ECO:0007669"/>
    <property type="project" value="UniProtKB-KW"/>
</dbReference>
<comment type="subcellular location">
    <subcellularLocation>
        <location evidence="1">Cell membrane</location>
        <topology evidence="1">Multi-pass membrane protein</topology>
    </subcellularLocation>
</comment>
<dbReference type="InterPro" id="IPR017871">
    <property type="entry name" value="ABC_transporter-like_CS"/>
</dbReference>
<feature type="transmembrane region" description="Helical" evidence="7">
    <location>
        <begin position="71"/>
        <end position="90"/>
    </location>
</feature>
<dbReference type="InterPro" id="IPR003439">
    <property type="entry name" value="ABC_transporter-like_ATP-bd"/>
</dbReference>
<evidence type="ECO:0000259" key="9">
    <source>
        <dbReference type="PROSITE" id="PS50929"/>
    </source>
</evidence>
<evidence type="ECO:0000256" key="1">
    <source>
        <dbReference type="ARBA" id="ARBA00004651"/>
    </source>
</evidence>
<dbReference type="EMBL" id="CP137573">
    <property type="protein sequence ID" value="WOX20302.1"/>
    <property type="molecule type" value="Genomic_DNA"/>
</dbReference>
<gene>
    <name evidence="10" type="ORF">R2D22_02410</name>
</gene>
<protein>
    <submittedName>
        <fullName evidence="10">ABC transporter ATP-binding protein</fullName>
    </submittedName>
</protein>
<dbReference type="PROSITE" id="PS50893">
    <property type="entry name" value="ABC_TRANSPORTER_2"/>
    <property type="match status" value="1"/>
</dbReference>
<dbReference type="InterPro" id="IPR027417">
    <property type="entry name" value="P-loop_NTPase"/>
</dbReference>
<name>A0ABZ0LLL8_9ACTN</name>
<evidence type="ECO:0000256" key="5">
    <source>
        <dbReference type="ARBA" id="ARBA00022989"/>
    </source>
</evidence>
<dbReference type="InterPro" id="IPR039421">
    <property type="entry name" value="Type_1_exporter"/>
</dbReference>
<dbReference type="Gene3D" id="3.40.50.300">
    <property type="entry name" value="P-loop containing nucleotide triphosphate hydrolases"/>
    <property type="match status" value="1"/>
</dbReference>
<evidence type="ECO:0000313" key="10">
    <source>
        <dbReference type="EMBL" id="WOX20302.1"/>
    </source>
</evidence>
<evidence type="ECO:0000256" key="3">
    <source>
        <dbReference type="ARBA" id="ARBA00022741"/>
    </source>
</evidence>
<dbReference type="PANTHER" id="PTHR24221:SF646">
    <property type="entry name" value="HAEMOLYSIN SECRETION ATP-BINDING PROTEIN"/>
    <property type="match status" value="1"/>
</dbReference>
<evidence type="ECO:0000256" key="6">
    <source>
        <dbReference type="ARBA" id="ARBA00023136"/>
    </source>
</evidence>
<organism evidence="10 11">
    <name type="scientific">Streptomyces solicathayae</name>
    <dbReference type="NCBI Taxonomy" id="3081768"/>
    <lineage>
        <taxon>Bacteria</taxon>
        <taxon>Bacillati</taxon>
        <taxon>Actinomycetota</taxon>
        <taxon>Actinomycetes</taxon>
        <taxon>Kitasatosporales</taxon>
        <taxon>Streptomycetaceae</taxon>
        <taxon>Streptomyces</taxon>
    </lineage>
</organism>
<dbReference type="Pfam" id="PF00005">
    <property type="entry name" value="ABC_tran"/>
    <property type="match status" value="1"/>
</dbReference>
<evidence type="ECO:0000256" key="4">
    <source>
        <dbReference type="ARBA" id="ARBA00022840"/>
    </source>
</evidence>
<dbReference type="InterPro" id="IPR003593">
    <property type="entry name" value="AAA+_ATPase"/>
</dbReference>
<keyword evidence="3" id="KW-0547">Nucleotide-binding</keyword>
<keyword evidence="6 7" id="KW-0472">Membrane</keyword>
<dbReference type="SUPFAM" id="SSF52540">
    <property type="entry name" value="P-loop containing nucleoside triphosphate hydrolases"/>
    <property type="match status" value="1"/>
</dbReference>
<dbReference type="PROSITE" id="PS00211">
    <property type="entry name" value="ABC_TRANSPORTER_1"/>
    <property type="match status" value="1"/>
</dbReference>
<evidence type="ECO:0000256" key="2">
    <source>
        <dbReference type="ARBA" id="ARBA00022692"/>
    </source>
</evidence>
<feature type="transmembrane region" description="Helical" evidence="7">
    <location>
        <begin position="29"/>
        <end position="50"/>
    </location>
</feature>
<keyword evidence="11" id="KW-1185">Reference proteome</keyword>
<dbReference type="PANTHER" id="PTHR24221">
    <property type="entry name" value="ATP-BINDING CASSETTE SUB-FAMILY B"/>
    <property type="match status" value="1"/>
</dbReference>
<evidence type="ECO:0000256" key="7">
    <source>
        <dbReference type="SAM" id="Phobius"/>
    </source>
</evidence>